<proteinExistence type="predicted"/>
<evidence type="ECO:0008006" key="3">
    <source>
        <dbReference type="Google" id="ProtNLM"/>
    </source>
</evidence>
<evidence type="ECO:0000313" key="2">
    <source>
        <dbReference type="Proteomes" id="UP000600946"/>
    </source>
</evidence>
<accession>A0ABQ2ZLZ5</accession>
<dbReference type="Gene3D" id="1.10.1510.10">
    <property type="entry name" value="Uncharacterised protein YqeY/AIM41 PF09424, N-terminal domain"/>
    <property type="match status" value="1"/>
</dbReference>
<reference evidence="2" key="1">
    <citation type="journal article" date="2019" name="Int. J. Syst. Evol. Microbiol.">
        <title>The Global Catalogue of Microorganisms (GCM) 10K type strain sequencing project: providing services to taxonomists for standard genome sequencing and annotation.</title>
        <authorList>
            <consortium name="The Broad Institute Genomics Platform"/>
            <consortium name="The Broad Institute Genome Sequencing Center for Infectious Disease"/>
            <person name="Wu L."/>
            <person name="Ma J."/>
        </authorList>
    </citation>
    <scope>NUCLEOTIDE SEQUENCE [LARGE SCALE GENOMIC DNA]</scope>
    <source>
        <strain evidence="2">JCM 4594</strain>
    </source>
</reference>
<dbReference type="Proteomes" id="UP000600946">
    <property type="component" value="Unassembled WGS sequence"/>
</dbReference>
<dbReference type="InterPro" id="IPR042184">
    <property type="entry name" value="YqeY/Aim41_N"/>
</dbReference>
<sequence length="119" mass="12612">MSLHVRMRQALPAAMRARDKVAVRALRATLAALDNAQAVPVGAAEPRGLSIEESPVGAGATETVRRELSEGDMADIVRAEIAERLAAAGELTSPAHADRAALLHQEAAVLRRFLDEPAE</sequence>
<name>A0ABQ2ZLZ5_9ACTN</name>
<organism evidence="1 2">
    <name type="scientific">Streptomyces xanthochromogenes</name>
    <dbReference type="NCBI Taxonomy" id="67384"/>
    <lineage>
        <taxon>Bacteria</taxon>
        <taxon>Bacillati</taxon>
        <taxon>Actinomycetota</taxon>
        <taxon>Actinomycetes</taxon>
        <taxon>Kitasatosporales</taxon>
        <taxon>Streptomycetaceae</taxon>
        <taxon>Streptomyces</taxon>
    </lineage>
</organism>
<protein>
    <recommendedName>
        <fullName evidence="3">GatB/YqeY domain-containing protein</fullName>
    </recommendedName>
</protein>
<dbReference type="EMBL" id="BMUU01000001">
    <property type="protein sequence ID" value="GGY17030.1"/>
    <property type="molecule type" value="Genomic_DNA"/>
</dbReference>
<comment type="caution">
    <text evidence="1">The sequence shown here is derived from an EMBL/GenBank/DDBJ whole genome shotgun (WGS) entry which is preliminary data.</text>
</comment>
<gene>
    <name evidence="1" type="ORF">GCM10010326_06550</name>
</gene>
<evidence type="ECO:0000313" key="1">
    <source>
        <dbReference type="EMBL" id="GGY17030.1"/>
    </source>
</evidence>
<keyword evidence="2" id="KW-1185">Reference proteome</keyword>